<dbReference type="EMBL" id="KN123705">
    <property type="protein sequence ID" value="KFO23920.1"/>
    <property type="molecule type" value="Genomic_DNA"/>
</dbReference>
<keyword evidence="7" id="KW-0675">Receptor</keyword>
<reference evidence="7 8" key="1">
    <citation type="submission" date="2013-11" db="EMBL/GenBank/DDBJ databases">
        <title>The Damaraland mole rat (Fukomys damarensis) genome and evolution of African mole rats.</title>
        <authorList>
            <person name="Gladyshev V.N."/>
            <person name="Fang X."/>
        </authorList>
    </citation>
    <scope>NUCLEOTIDE SEQUENCE [LARGE SCALE GENOMIC DNA]</scope>
    <source>
        <tissue evidence="7">Liver</tissue>
    </source>
</reference>
<comment type="subcellular location">
    <subcellularLocation>
        <location evidence="1">Membrane</location>
        <topology evidence="1">Multi-pass membrane protein</topology>
    </subcellularLocation>
</comment>
<comment type="similarity">
    <text evidence="5">Belongs to the BI1 family.</text>
</comment>
<comment type="caution">
    <text evidence="5">Lacks conserved residue(s) required for the propagation of feature annotation.</text>
</comment>
<accession>A0A091D141</accession>
<dbReference type="InterPro" id="IPR006214">
    <property type="entry name" value="Bax_inhibitor_1-related"/>
</dbReference>
<feature type="transmembrane region" description="Helical" evidence="5">
    <location>
        <begin position="181"/>
        <end position="201"/>
    </location>
</feature>
<sequence length="227" mass="24701">MGSALFSRAQFRFREASGTLAASGLCDVSPFLCLGVAPIEQTRLYQAPAVLLEMDLQVIVPVDLGSGDHQHLARKAVDEGASQSGRPSTSSPAEKPKEAKGNPSPKADKRANIYVIQISDDPTPNDSSETTTPSPLSDRSVRQAFVAKVFLLLSAQLLITAIIIGTFVFWKALRVWVVTHPWFICALFPAFFVIFIALACCGNIRREVPANYILLGLFVSKPSQHLF</sequence>
<proteinExistence type="inferred from homology"/>
<organism evidence="7 8">
    <name type="scientific">Fukomys damarensis</name>
    <name type="common">Damaraland mole rat</name>
    <name type="synonym">Cryptomys damarensis</name>
    <dbReference type="NCBI Taxonomy" id="885580"/>
    <lineage>
        <taxon>Eukaryota</taxon>
        <taxon>Metazoa</taxon>
        <taxon>Chordata</taxon>
        <taxon>Craniata</taxon>
        <taxon>Vertebrata</taxon>
        <taxon>Euteleostomi</taxon>
        <taxon>Mammalia</taxon>
        <taxon>Eutheria</taxon>
        <taxon>Euarchontoglires</taxon>
        <taxon>Glires</taxon>
        <taxon>Rodentia</taxon>
        <taxon>Hystricomorpha</taxon>
        <taxon>Bathyergidae</taxon>
        <taxon>Fukomys</taxon>
    </lineage>
</organism>
<name>A0A091D141_FUKDA</name>
<gene>
    <name evidence="7" type="ORF">H920_14718</name>
</gene>
<evidence type="ECO:0000256" key="3">
    <source>
        <dbReference type="ARBA" id="ARBA00022989"/>
    </source>
</evidence>
<dbReference type="GO" id="GO:0016020">
    <property type="term" value="C:membrane"/>
    <property type="evidence" value="ECO:0007669"/>
    <property type="project" value="UniProtKB-SubCell"/>
</dbReference>
<protein>
    <submittedName>
        <fullName evidence="7">Glutamate [NMDA] receptor-associated protein 1</fullName>
    </submittedName>
</protein>
<evidence type="ECO:0000256" key="5">
    <source>
        <dbReference type="RuleBase" id="RU004379"/>
    </source>
</evidence>
<feature type="compositionally biased region" description="Basic and acidic residues" evidence="6">
    <location>
        <begin position="94"/>
        <end position="107"/>
    </location>
</feature>
<evidence type="ECO:0000313" key="7">
    <source>
        <dbReference type="EMBL" id="KFO23920.1"/>
    </source>
</evidence>
<evidence type="ECO:0000313" key="8">
    <source>
        <dbReference type="Proteomes" id="UP000028990"/>
    </source>
</evidence>
<keyword evidence="3 5" id="KW-1133">Transmembrane helix</keyword>
<keyword evidence="2 5" id="KW-0812">Transmembrane</keyword>
<evidence type="ECO:0000256" key="4">
    <source>
        <dbReference type="ARBA" id="ARBA00023136"/>
    </source>
</evidence>
<dbReference type="PANTHER" id="PTHR23291">
    <property type="entry name" value="BAX INHIBITOR-RELATED"/>
    <property type="match status" value="1"/>
</dbReference>
<feature type="compositionally biased region" description="Polar residues" evidence="6">
    <location>
        <begin position="81"/>
        <end position="92"/>
    </location>
</feature>
<dbReference type="Proteomes" id="UP000028990">
    <property type="component" value="Unassembled WGS sequence"/>
</dbReference>
<feature type="region of interest" description="Disordered" evidence="6">
    <location>
        <begin position="71"/>
        <end position="107"/>
    </location>
</feature>
<keyword evidence="4 5" id="KW-0472">Membrane</keyword>
<evidence type="ECO:0000256" key="6">
    <source>
        <dbReference type="SAM" id="MobiDB-lite"/>
    </source>
</evidence>
<evidence type="ECO:0000256" key="2">
    <source>
        <dbReference type="ARBA" id="ARBA00022692"/>
    </source>
</evidence>
<evidence type="ECO:0000256" key="1">
    <source>
        <dbReference type="ARBA" id="ARBA00004141"/>
    </source>
</evidence>
<keyword evidence="8" id="KW-1185">Reference proteome</keyword>
<dbReference type="AlphaFoldDB" id="A0A091D141"/>
<dbReference type="PANTHER" id="PTHR23291:SF47">
    <property type="entry name" value="TRANSMEMBRANE BAX INHIBITOR MOTIF CONTAINING 7"/>
    <property type="match status" value="1"/>
</dbReference>
<dbReference type="eggNOG" id="KOG2322">
    <property type="taxonomic scope" value="Eukaryota"/>
</dbReference>
<feature type="transmembrane region" description="Helical" evidence="5">
    <location>
        <begin position="149"/>
        <end position="169"/>
    </location>
</feature>